<evidence type="ECO:0000313" key="1">
    <source>
        <dbReference type="EMBL" id="HJB27642.1"/>
    </source>
</evidence>
<organism evidence="1 2">
    <name type="scientific">Candidatus Blautia faecavium</name>
    <dbReference type="NCBI Taxonomy" id="2838487"/>
    <lineage>
        <taxon>Bacteria</taxon>
        <taxon>Bacillati</taxon>
        <taxon>Bacillota</taxon>
        <taxon>Clostridia</taxon>
        <taxon>Lachnospirales</taxon>
        <taxon>Lachnospiraceae</taxon>
        <taxon>Blautia</taxon>
    </lineage>
</organism>
<dbReference type="EMBL" id="DWYZ01000059">
    <property type="protein sequence ID" value="HJB27642.1"/>
    <property type="molecule type" value="Genomic_DNA"/>
</dbReference>
<dbReference type="InterPro" id="IPR029062">
    <property type="entry name" value="Class_I_gatase-like"/>
</dbReference>
<accession>A0A9D2RUY2</accession>
<dbReference type="Gene3D" id="3.20.20.370">
    <property type="entry name" value="Glycoside hydrolase/deacetylase"/>
    <property type="match status" value="1"/>
</dbReference>
<reference evidence="1" key="1">
    <citation type="journal article" date="2021" name="PeerJ">
        <title>Extensive microbial diversity within the chicken gut microbiome revealed by metagenomics and culture.</title>
        <authorList>
            <person name="Gilroy R."/>
            <person name="Ravi A."/>
            <person name="Getino M."/>
            <person name="Pursley I."/>
            <person name="Horton D.L."/>
            <person name="Alikhan N.F."/>
            <person name="Baker D."/>
            <person name="Gharbi K."/>
            <person name="Hall N."/>
            <person name="Watson M."/>
            <person name="Adriaenssens E.M."/>
            <person name="Foster-Nyarko E."/>
            <person name="Jarju S."/>
            <person name="Secka A."/>
            <person name="Antonio M."/>
            <person name="Oren A."/>
            <person name="Chaudhuri R.R."/>
            <person name="La Ragione R."/>
            <person name="Hildebrand F."/>
            <person name="Pallen M.J."/>
        </authorList>
    </citation>
    <scope>NUCLEOTIDE SEQUENCE</scope>
    <source>
        <strain evidence="1">ChiSjej1B19-5720</strain>
    </source>
</reference>
<proteinExistence type="predicted"/>
<name>A0A9D2RUY2_9FIRM</name>
<comment type="caution">
    <text evidence="1">The sequence shown here is derived from an EMBL/GenBank/DDBJ whole genome shotgun (WGS) entry which is preliminary data.</text>
</comment>
<protein>
    <submittedName>
        <fullName evidence="1">DUF2194 domain-containing protein</fullName>
    </submittedName>
</protein>
<dbReference type="InterPro" id="IPR018695">
    <property type="entry name" value="DUF2194"/>
</dbReference>
<dbReference type="GO" id="GO:0005975">
    <property type="term" value="P:carbohydrate metabolic process"/>
    <property type="evidence" value="ECO:0007669"/>
    <property type="project" value="InterPro"/>
</dbReference>
<dbReference type="AlphaFoldDB" id="A0A9D2RUY2"/>
<reference evidence="1" key="2">
    <citation type="submission" date="2021-04" db="EMBL/GenBank/DDBJ databases">
        <authorList>
            <person name="Gilroy R."/>
        </authorList>
    </citation>
    <scope>NUCLEOTIDE SEQUENCE</scope>
    <source>
        <strain evidence="1">ChiSjej1B19-5720</strain>
    </source>
</reference>
<dbReference type="InterPro" id="IPR011330">
    <property type="entry name" value="Glyco_hydro/deAcase_b/a-brl"/>
</dbReference>
<sequence>MKYYGKLILVSVLCLLVAVLVILTNGNKRISFASGEVSQVVNEETGESPKPPEGYDQEKPVLLIYDPQEELSVLYKENIEDTLKYMKRSCETIEISRTESISYRNYEMVILASQGIETKLKDGAGRIFDYVEEGGKFFWGILQNEVENEFFSSYKKMGVIDYGDYLSFQKMEFNEELLPGMKGEVFDSPEFEDVCLFVRLDEEAKVYISADINDQAIPLFWTYDYGEGRIGCYNGTAITGDFYKGIVSGCINALYDDVMYPVINAKCIYIDDFPSPQYESTSDIVRKDYNRSVKEFYRDIWWPDMQKAANKYDYRYTGLFIATYNDIVDPDDFVFEAPSMEQYYGNSLLRAGHEMGLHGYNHQSLAKAGEVPDDMGYKAWGSADDMAASIEELLSIAENMFPGISFSTYVPPSNYLSEAGREAVVRTMPDLTNISGVYTSEGEEGAVYEQRFEIAVDGIAEFPRVTSGMLLSDFERLEWMSALGLHGVFSHFIHPDDIFDMERGKGENWETLLEGFEDTLNHVNEAAPGLRALTASDGAKALEVYQELEPVLVYDEGEIRGSLKNFRGEAFFFLRTDKTPVSKDDACLITSLGTEGDGPYYMVTAKKAEFTILLKGD</sequence>
<evidence type="ECO:0000313" key="2">
    <source>
        <dbReference type="Proteomes" id="UP000823842"/>
    </source>
</evidence>
<dbReference type="Pfam" id="PF09960">
    <property type="entry name" value="DUF2194"/>
    <property type="match status" value="2"/>
</dbReference>
<dbReference type="CDD" id="cd10924">
    <property type="entry name" value="CE4_COG4878"/>
    <property type="match status" value="1"/>
</dbReference>
<gene>
    <name evidence="1" type="ORF">IAA06_02480</name>
</gene>
<dbReference type="SUPFAM" id="SSF88713">
    <property type="entry name" value="Glycoside hydrolase/deacetylase"/>
    <property type="match status" value="1"/>
</dbReference>
<dbReference type="SUPFAM" id="SSF52317">
    <property type="entry name" value="Class I glutamine amidotransferase-like"/>
    <property type="match status" value="1"/>
</dbReference>
<dbReference type="Proteomes" id="UP000823842">
    <property type="component" value="Unassembled WGS sequence"/>
</dbReference>